<dbReference type="STRING" id="46835.A0A504YAF8"/>
<dbReference type="Proteomes" id="UP000316759">
    <property type="component" value="Unassembled WGS sequence"/>
</dbReference>
<comment type="caution">
    <text evidence="9">The sequence shown here is derived from an EMBL/GenBank/DDBJ whole genome shotgun (WGS) entry which is preliminary data.</text>
</comment>
<evidence type="ECO:0000256" key="4">
    <source>
        <dbReference type="ARBA" id="ARBA00022574"/>
    </source>
</evidence>
<dbReference type="InterPro" id="IPR015943">
    <property type="entry name" value="WD40/YVTN_repeat-like_dom_sf"/>
</dbReference>
<dbReference type="Gene3D" id="2.130.10.10">
    <property type="entry name" value="YVTN repeat-like/Quinoprotein amine dehydrogenase"/>
    <property type="match status" value="1"/>
</dbReference>
<dbReference type="InterPro" id="IPR001680">
    <property type="entry name" value="WD40_rpt"/>
</dbReference>
<dbReference type="InterPro" id="IPR050687">
    <property type="entry name" value="Dynein_IC"/>
</dbReference>
<accession>A0A504YAF8</accession>
<evidence type="ECO:0000256" key="2">
    <source>
        <dbReference type="ARBA" id="ARBA00011059"/>
    </source>
</evidence>
<feature type="repeat" description="WD" evidence="7">
    <location>
        <begin position="475"/>
        <end position="522"/>
    </location>
</feature>
<dbReference type="SUPFAM" id="SSF50978">
    <property type="entry name" value="WD40 repeat-like"/>
    <property type="match status" value="1"/>
</dbReference>
<name>A0A504YAF8_FASGI</name>
<evidence type="ECO:0000256" key="5">
    <source>
        <dbReference type="ARBA" id="ARBA00022737"/>
    </source>
</evidence>
<keyword evidence="10" id="KW-1185">Reference proteome</keyword>
<dbReference type="EMBL" id="SUNJ01011852">
    <property type="protein sequence ID" value="TPP58572.1"/>
    <property type="molecule type" value="Genomic_DNA"/>
</dbReference>
<reference evidence="9 10" key="1">
    <citation type="submission" date="2019-04" db="EMBL/GenBank/DDBJ databases">
        <title>Annotation for the trematode Fasciola gigantica.</title>
        <authorList>
            <person name="Choi Y.-J."/>
        </authorList>
    </citation>
    <scope>NUCLEOTIDE SEQUENCE [LARGE SCALE GENOMIC DNA]</scope>
    <source>
        <strain evidence="9">Uganda_cow_1</strain>
    </source>
</reference>
<dbReference type="OrthoDB" id="4189at2759"/>
<comment type="similarity">
    <text evidence="2">Belongs to the dynein intermediate chain family.</text>
</comment>
<dbReference type="GO" id="GO:0045503">
    <property type="term" value="F:dynein light chain binding"/>
    <property type="evidence" value="ECO:0007669"/>
    <property type="project" value="TreeGrafter"/>
</dbReference>
<keyword evidence="6" id="KW-0206">Cytoskeleton</keyword>
<evidence type="ECO:0000256" key="6">
    <source>
        <dbReference type="ARBA" id="ARBA00023212"/>
    </source>
</evidence>
<evidence type="ECO:0000256" key="7">
    <source>
        <dbReference type="PROSITE-ProRule" id="PRU00221"/>
    </source>
</evidence>
<dbReference type="InterPro" id="IPR025956">
    <property type="entry name" value="DYNC1I1/DYNC1I2"/>
</dbReference>
<dbReference type="PROSITE" id="PS50082">
    <property type="entry name" value="WD_REPEATS_2"/>
    <property type="match status" value="1"/>
</dbReference>
<keyword evidence="3" id="KW-0963">Cytoplasm</keyword>
<evidence type="ECO:0000256" key="8">
    <source>
        <dbReference type="SAM" id="MobiDB-lite"/>
    </source>
</evidence>
<evidence type="ECO:0000313" key="9">
    <source>
        <dbReference type="EMBL" id="TPP58572.1"/>
    </source>
</evidence>
<dbReference type="GO" id="GO:0045504">
    <property type="term" value="F:dynein heavy chain binding"/>
    <property type="evidence" value="ECO:0007669"/>
    <property type="project" value="TreeGrafter"/>
</dbReference>
<keyword evidence="4 7" id="KW-0853">WD repeat</keyword>
<dbReference type="PANTHER" id="PTHR12442">
    <property type="entry name" value="DYNEIN INTERMEDIATE CHAIN"/>
    <property type="match status" value="1"/>
</dbReference>
<dbReference type="Pfam" id="PF00400">
    <property type="entry name" value="WD40"/>
    <property type="match status" value="1"/>
</dbReference>
<evidence type="ECO:0000256" key="3">
    <source>
        <dbReference type="ARBA" id="ARBA00022490"/>
    </source>
</evidence>
<dbReference type="SMART" id="SM00320">
    <property type="entry name" value="WD40"/>
    <property type="match status" value="4"/>
</dbReference>
<evidence type="ECO:0000313" key="10">
    <source>
        <dbReference type="Proteomes" id="UP000316759"/>
    </source>
</evidence>
<evidence type="ECO:0000256" key="1">
    <source>
        <dbReference type="ARBA" id="ARBA00004245"/>
    </source>
</evidence>
<organism evidence="9 10">
    <name type="scientific">Fasciola gigantica</name>
    <name type="common">Giant liver fluke</name>
    <dbReference type="NCBI Taxonomy" id="46835"/>
    <lineage>
        <taxon>Eukaryota</taxon>
        <taxon>Metazoa</taxon>
        <taxon>Spiralia</taxon>
        <taxon>Lophotrochozoa</taxon>
        <taxon>Platyhelminthes</taxon>
        <taxon>Trematoda</taxon>
        <taxon>Digenea</taxon>
        <taxon>Plagiorchiida</taxon>
        <taxon>Echinostomata</taxon>
        <taxon>Echinostomatoidea</taxon>
        <taxon>Fasciolidae</taxon>
        <taxon>Fasciola</taxon>
    </lineage>
</organism>
<protein>
    <submittedName>
        <fullName evidence="9">Cytoplasmic dynein intermediate chain</fullName>
    </submittedName>
</protein>
<proteinExistence type="inferred from homology"/>
<dbReference type="GO" id="GO:0005868">
    <property type="term" value="C:cytoplasmic dynein complex"/>
    <property type="evidence" value="ECO:0007669"/>
    <property type="project" value="InterPro"/>
</dbReference>
<dbReference type="GO" id="GO:0010970">
    <property type="term" value="P:transport along microtubule"/>
    <property type="evidence" value="ECO:0007669"/>
    <property type="project" value="TreeGrafter"/>
</dbReference>
<dbReference type="PANTHER" id="PTHR12442:SF22">
    <property type="entry name" value="CYTOPLASMIC DYNEIN 1 INTERMEDIATE CHAIN-RELATED"/>
    <property type="match status" value="1"/>
</dbReference>
<gene>
    <name evidence="9" type="ORF">FGIG_06562</name>
</gene>
<sequence>MSDRKAELELKKAKLLAIRESKKKRDESRKLMPDEKVMDTNHTKSAADLRQTTEELLKNLGIPTGDEVNGTLCEQTVQENGLSDRTSANSARKRKTLQVSQIVETAIPPPETVLYSKETQTIPPVDNRESRPKDYYVLTYDESGRDDVDASAALAELQKMPHVGLTTSTTRGRAESSLLGRALTDGDSLISTGEDLPKKLPTLTEEEKTRILASDEFTHFFERSARIMERAVCDPENQLFLDYSGADHEADTPDAGLLTVSNEFFDERWSKRRTVTSLEWSSVFPELLLASYHRNEEAVHEPEGVCLIWNMKFPRKNSPEYIFHCQSPLTSATLSKFHPNLVVGGTYSGQIVLWDSRANKRTPVQRSPLTSWAHTHPVFAVTLVGTQNAHKIISLGSDGSLCAWSLEMLAQPQEKSKVCEMSGGGLFDLYPTCMSFFANDVNNYAVGAENGNAYCGQRHSSRTGTVEEVSRHVPYKGHCAPITAISTHPSPGAVSFSTLFLTASLDWTVRLWSTREYSPLHTFEDYFDYVYDVNWSPVHPAVFAAVDGTGRLDVWDINQDVEVPCARTVLGSAGSSETTSSGTALNKCRWNISGTHVAAGDNHGRVTVCGVHESLSQPGAEQWTDFARSLTDLKHYDMEPDLRQEA</sequence>
<feature type="region of interest" description="Disordered" evidence="8">
    <location>
        <begin position="20"/>
        <end position="46"/>
    </location>
</feature>
<dbReference type="InterPro" id="IPR036322">
    <property type="entry name" value="WD40_repeat_dom_sf"/>
</dbReference>
<keyword evidence="5" id="KW-0677">Repeat</keyword>
<dbReference type="AlphaFoldDB" id="A0A504YAF8"/>
<dbReference type="Pfam" id="PF11540">
    <property type="entry name" value="Dynein_IC2"/>
    <property type="match status" value="1"/>
</dbReference>
<comment type="subcellular location">
    <subcellularLocation>
        <location evidence="1">Cytoplasm</location>
        <location evidence="1">Cytoskeleton</location>
    </subcellularLocation>
</comment>